<dbReference type="GO" id="GO:0003677">
    <property type="term" value="F:DNA binding"/>
    <property type="evidence" value="ECO:0007669"/>
    <property type="project" value="UniProtKB-KW"/>
</dbReference>
<dbReference type="RefSeq" id="WP_234977661.1">
    <property type="nucleotide sequence ID" value="NZ_CBCSEA010000030.1"/>
</dbReference>
<evidence type="ECO:0000313" key="4">
    <source>
        <dbReference type="Proteomes" id="UP000184611"/>
    </source>
</evidence>
<evidence type="ECO:0000256" key="1">
    <source>
        <dbReference type="SAM" id="Phobius"/>
    </source>
</evidence>
<dbReference type="InterPro" id="IPR007492">
    <property type="entry name" value="LytTR_DNA-bd_dom"/>
</dbReference>
<dbReference type="EMBL" id="FRYK01000010">
    <property type="protein sequence ID" value="SHO74346.1"/>
    <property type="molecule type" value="Genomic_DNA"/>
</dbReference>
<proteinExistence type="predicted"/>
<organism evidence="3 4">
    <name type="scientific">Flavobacterium cucumis</name>
    <dbReference type="NCBI Taxonomy" id="416016"/>
    <lineage>
        <taxon>Bacteria</taxon>
        <taxon>Pseudomonadati</taxon>
        <taxon>Bacteroidota</taxon>
        <taxon>Flavobacteriia</taxon>
        <taxon>Flavobacteriales</taxon>
        <taxon>Flavobacteriaceae</taxon>
        <taxon>Flavobacterium</taxon>
    </lineage>
</organism>
<keyword evidence="1" id="KW-1133">Transmembrane helix</keyword>
<feature type="transmembrane region" description="Helical" evidence="1">
    <location>
        <begin position="81"/>
        <end position="103"/>
    </location>
</feature>
<keyword evidence="1" id="KW-0472">Membrane</keyword>
<keyword evidence="3" id="KW-0238">DNA-binding</keyword>
<sequence>MTTKFAYQTLSIEHKIKYVLLFFVSIFIVVNIGVDFFTAKSQNYSFYFSEALIFSSYWLLFVPLVQLFLKFLKRTYGFVKHFMFFTIVVLIHSLTYPFLVWLFSKIYYYHTFEYFQTFRFGLSAYLIKTLIIYAFILLSYSIFKIQRNFNNFNSEKNIEPEIQNYISSIIVLDNTRKVIINVEDIFYFSANSPYVNIFHNQKKYLHSETLKSLEKKLNAQLFVRIHKSHIVNVTKISSLQSRKNGDYDITLSDSTSLRVSRNYAKKFKEIFEHHLAIK</sequence>
<dbReference type="Pfam" id="PF04397">
    <property type="entry name" value="LytTR"/>
    <property type="match status" value="1"/>
</dbReference>
<dbReference type="Gene3D" id="2.40.50.1020">
    <property type="entry name" value="LytTr DNA-binding domain"/>
    <property type="match status" value="1"/>
</dbReference>
<dbReference type="SMART" id="SM00850">
    <property type="entry name" value="LytTR"/>
    <property type="match status" value="1"/>
</dbReference>
<dbReference type="PROSITE" id="PS50930">
    <property type="entry name" value="HTH_LYTTR"/>
    <property type="match status" value="1"/>
</dbReference>
<keyword evidence="1" id="KW-0812">Transmembrane</keyword>
<name>A0A1M7ZZQ4_9FLAO</name>
<dbReference type="STRING" id="416016.SAMN05443547_0001"/>
<gene>
    <name evidence="3" type="ORF">SAMN05443547_0001</name>
</gene>
<evidence type="ECO:0000259" key="2">
    <source>
        <dbReference type="PROSITE" id="PS50930"/>
    </source>
</evidence>
<evidence type="ECO:0000313" key="3">
    <source>
        <dbReference type="EMBL" id="SHO74346.1"/>
    </source>
</evidence>
<reference evidence="4" key="1">
    <citation type="submission" date="2016-12" db="EMBL/GenBank/DDBJ databases">
        <authorList>
            <person name="Varghese N."/>
            <person name="Submissions S."/>
        </authorList>
    </citation>
    <scope>NUCLEOTIDE SEQUENCE [LARGE SCALE GENOMIC DNA]</scope>
    <source>
        <strain evidence="4">DSM 18830</strain>
    </source>
</reference>
<feature type="transmembrane region" description="Helical" evidence="1">
    <location>
        <begin position="18"/>
        <end position="39"/>
    </location>
</feature>
<dbReference type="PANTHER" id="PTHR37299">
    <property type="entry name" value="TRANSCRIPTIONAL REGULATOR-RELATED"/>
    <property type="match status" value="1"/>
</dbReference>
<protein>
    <submittedName>
        <fullName evidence="3">LytTr DNA-binding domain-containing protein</fullName>
    </submittedName>
</protein>
<accession>A0A1M7ZZQ4</accession>
<feature type="transmembrane region" description="Helical" evidence="1">
    <location>
        <begin position="51"/>
        <end position="69"/>
    </location>
</feature>
<feature type="transmembrane region" description="Helical" evidence="1">
    <location>
        <begin position="123"/>
        <end position="143"/>
    </location>
</feature>
<dbReference type="GO" id="GO:0000156">
    <property type="term" value="F:phosphorelay response regulator activity"/>
    <property type="evidence" value="ECO:0007669"/>
    <property type="project" value="InterPro"/>
</dbReference>
<dbReference type="Proteomes" id="UP000184611">
    <property type="component" value="Unassembled WGS sequence"/>
</dbReference>
<dbReference type="AlphaFoldDB" id="A0A1M7ZZQ4"/>
<feature type="domain" description="HTH LytTR-type" evidence="2">
    <location>
        <begin position="169"/>
        <end position="273"/>
    </location>
</feature>
<dbReference type="PANTHER" id="PTHR37299:SF1">
    <property type="entry name" value="STAGE 0 SPORULATION PROTEIN A HOMOLOG"/>
    <property type="match status" value="1"/>
</dbReference>
<dbReference type="InterPro" id="IPR046947">
    <property type="entry name" value="LytR-like"/>
</dbReference>
<keyword evidence="4" id="KW-1185">Reference proteome</keyword>